<evidence type="ECO:0000256" key="1">
    <source>
        <dbReference type="ARBA" id="ARBA00022729"/>
    </source>
</evidence>
<evidence type="ECO:0000259" key="2">
    <source>
        <dbReference type="Pfam" id="PF07593"/>
    </source>
</evidence>
<organism evidence="3">
    <name type="scientific">marine metagenome</name>
    <dbReference type="NCBI Taxonomy" id="408172"/>
    <lineage>
        <taxon>unclassified sequences</taxon>
        <taxon>metagenomes</taxon>
        <taxon>ecological metagenomes</taxon>
    </lineage>
</organism>
<reference evidence="3" key="1">
    <citation type="submission" date="2018-05" db="EMBL/GenBank/DDBJ databases">
        <authorList>
            <person name="Lanie J.A."/>
            <person name="Ng W.-L."/>
            <person name="Kazmierczak K.M."/>
            <person name="Andrzejewski T.M."/>
            <person name="Davidsen T.M."/>
            <person name="Wayne K.J."/>
            <person name="Tettelin H."/>
            <person name="Glass J.I."/>
            <person name="Rusch D."/>
            <person name="Podicherti R."/>
            <person name="Tsui H.-C.T."/>
            <person name="Winkler M.E."/>
        </authorList>
    </citation>
    <scope>NUCLEOTIDE SEQUENCE</scope>
</reference>
<keyword evidence="1" id="KW-0732">Signal</keyword>
<accession>A0A381NZ14</accession>
<dbReference type="AlphaFoldDB" id="A0A381NZ14"/>
<sequence length="1084" mass="122733">MFSCSKNSNKKTLFISHPKSTTGINFSNTLSYTEELNPYTYRNFYNGGGVGIGDFNNDSLPDLFFTGNLVSNKLYLNKGNFKFEDITEASGLESSGIWSTGVSIVDINADGLLDIYVCKSGPPGGSRRNNELFINNGDLTFSEMSKEYGLDNEGLSTHAAFFDYDNDGDLDCYLLNNTIKSIGIGFDLVKDIRNIADENGNKLLRNDNNFFVDVSNQAGIYTSKIGFGLGVTVGDINLDGWSDMFISNDFFEKDYLYINNKDGTFSESLEDYMNEISMGSMGADMADINNDGYSEIFVTEMLPKRHDRRVSKAVFDSWDKYQFSLNQGYYHQFNRNVLQLNNQDGSFSDISRITGLDATDWSWGALIFDMNNDGYKDIFVANGIYKDLLDQDYVNFLANPSIVSNIIKSEKEPIKTLIDMIPTEPLSNFAFKNMGNLSFENSTKEFGLDIPTYSNGSAYGDLDNDGDLDLIINNVNMHANIYENKSDKNWISFSFDSKSKNKFGIGTKVFIYYRGTLQYQELSPMRGFQSSVDYRLYFGLDSIRLVDSVKIVWPYQKHLILKNLISNKHYFVEEPLETTKNEEKKRDNKSLLKRSDIVIDYEHVENNFVDFDRERLLYKMNSNEGPCLCNADFNMDGLEDIFIGGAKGQSAVLYFQNNDGSFSIENEIFELDKNSEDVDCLVGDYNGDGLLDLFVASGGSEFSIFSPELMDRVYFNLGEGEFKKSVESLTTIKKFVSTSTISANDFDNDGDLDVFLGTRLNSSSYGTTTKSYMLENDGKGIFTDITQNIASGLLKMGMVTDSEFVDINNDNKKELVVVGEWMPVKVYEFSNDVFVDISDDLGLDKSNGLYNALKIVDVNNDSFKDIVLGNYGLNSSFEASIDKPLTLLVNDFDNNRKTEQIIGMYYGNDLYPIVQLKDLWMQIPILKKKYLKFENYKNKKLLELFSKEIIDKTEKKYVYNLASSILINNLGNQFTLEYLPFEAQLSPIYSILSDNLNNDDYDDIIIGGNITTVKPEFGINNGSFSLLLLGMKDSKFKSLNSKESGLFVKGEVRDIIKMKVNKRDNYIFAINNSRLKIFKNENDK</sequence>
<dbReference type="Gene3D" id="2.130.10.130">
    <property type="entry name" value="Integrin alpha, N-terminal"/>
    <property type="match status" value="3"/>
</dbReference>
<gene>
    <name evidence="3" type="ORF">METZ01_LOCUS12002</name>
</gene>
<dbReference type="InterPro" id="IPR028994">
    <property type="entry name" value="Integrin_alpha_N"/>
</dbReference>
<dbReference type="InterPro" id="IPR011519">
    <property type="entry name" value="UnbV_ASPIC"/>
</dbReference>
<protein>
    <recommendedName>
        <fullName evidence="2">ASPIC/UnbV domain-containing protein</fullName>
    </recommendedName>
</protein>
<dbReference type="PANTHER" id="PTHR16026:SF0">
    <property type="entry name" value="CARTILAGE ACIDIC PROTEIN 1"/>
    <property type="match status" value="1"/>
</dbReference>
<dbReference type="SUPFAM" id="SSF69318">
    <property type="entry name" value="Integrin alpha N-terminal domain"/>
    <property type="match status" value="3"/>
</dbReference>
<feature type="domain" description="ASPIC/UnbV" evidence="2">
    <location>
        <begin position="504"/>
        <end position="569"/>
    </location>
</feature>
<dbReference type="EMBL" id="UINC01000665">
    <property type="protein sequence ID" value="SUZ59148.1"/>
    <property type="molecule type" value="Genomic_DNA"/>
</dbReference>
<proteinExistence type="predicted"/>
<dbReference type="InterPro" id="IPR013517">
    <property type="entry name" value="FG-GAP"/>
</dbReference>
<name>A0A381NZ14_9ZZZZ</name>
<dbReference type="PANTHER" id="PTHR16026">
    <property type="entry name" value="CARTILAGE ACIDIC PROTEIN 1"/>
    <property type="match status" value="1"/>
</dbReference>
<dbReference type="InterPro" id="IPR027039">
    <property type="entry name" value="Crtac1"/>
</dbReference>
<dbReference type="Pfam" id="PF07593">
    <property type="entry name" value="UnbV_ASPIC"/>
    <property type="match status" value="1"/>
</dbReference>
<evidence type="ECO:0000313" key="3">
    <source>
        <dbReference type="EMBL" id="SUZ59148.1"/>
    </source>
</evidence>
<dbReference type="Pfam" id="PF13517">
    <property type="entry name" value="FG-GAP_3"/>
    <property type="match status" value="5"/>
</dbReference>